<gene>
    <name evidence="2" type="ORF">MM415B02974_0010</name>
</gene>
<evidence type="ECO:0000259" key="1">
    <source>
        <dbReference type="PROSITE" id="PS50819"/>
    </source>
</evidence>
<dbReference type="InterPro" id="IPR027434">
    <property type="entry name" value="Homing_endonucl"/>
</dbReference>
<dbReference type="PROSITE" id="PS50819">
    <property type="entry name" value="INTEIN_ENDONUCLEASE"/>
    <property type="match status" value="1"/>
</dbReference>
<dbReference type="InterPro" id="IPR018775">
    <property type="entry name" value="RlaP"/>
</dbReference>
<name>A0A6M3KZJ4_9ZZZZ</name>
<feature type="domain" description="DOD-type homing endonuclease" evidence="1">
    <location>
        <begin position="354"/>
        <end position="485"/>
    </location>
</feature>
<dbReference type="Pfam" id="PF10127">
    <property type="entry name" value="RlaP"/>
    <property type="match status" value="1"/>
</dbReference>
<proteinExistence type="predicted"/>
<protein>
    <submittedName>
        <fullName evidence="2">Putative nucleotidyltransferase</fullName>
    </submittedName>
</protein>
<keyword evidence="2" id="KW-0808">Transferase</keyword>
<accession>A0A6M3KZJ4</accession>
<dbReference type="GO" id="GO:0016740">
    <property type="term" value="F:transferase activity"/>
    <property type="evidence" value="ECO:0007669"/>
    <property type="project" value="UniProtKB-KW"/>
</dbReference>
<sequence length="668" mass="78693">MEEQILAENNKILEIVTGSYLYGTNLETSDKDYVGIFLPSEEYILGFKKIEEVDFSIKDKNEEGKNTEKALDRKLYEFRKFITLALENNPNILEILFVNKENIVFMNDIGEQLLLIKHLFPYKGLKQKFLGYAFAQRHKMVIKKDNYFDLQNGLNYLSIYFKEENYSKTLLEIVCFGNYPDFIKKRFDKNNNIDFIQIGDLLFVPSVTVKIAKQRLEERLDKVGNREELLTKYGYDCYHQNTEFLTENGWKKYDKITNDRLATVNQTNYKLEFQHFYERVKKKFIGKLYFYNSCYSSFCVTLNHRMFLSRRKENNWNIQSLKNIFNSKYSRYLIMNNVKNKNEDYPIDKDLLVLIGLYVSEGNIAFRNNKIKSLKISQTPKGKLEVYSIMRKLSFKFGFKEYTYMHNNTEETSWVTHNKELINFLYKYCGNLSSKKRLPKFITLLSKSQANILLYGLILGDGTEKINKYVYYTNNELLANDVQVLAILAEKDTNKCGPYLGKSNFNDKLVSMYQVVISKKEGNPKKVWFNAKVKKYKRHSGNYDNRGGKLINYQGNIVCFSVPNELLITRFNGKVAIQGNTKFGMHLLRLMLEGIELLKTGEIQFPLKERELLREVREGKWTIEKILNYSYELEKEIESLVESSKLPSKPNYKIIEKFTIDKLKEIII</sequence>
<reference evidence="2" key="1">
    <citation type="submission" date="2020-03" db="EMBL/GenBank/DDBJ databases">
        <title>The deep terrestrial virosphere.</title>
        <authorList>
            <person name="Holmfeldt K."/>
            <person name="Nilsson E."/>
            <person name="Simone D."/>
            <person name="Lopez-Fernandez M."/>
            <person name="Wu X."/>
            <person name="de Brujin I."/>
            <person name="Lundin D."/>
            <person name="Andersson A."/>
            <person name="Bertilsson S."/>
            <person name="Dopson M."/>
        </authorList>
    </citation>
    <scope>NUCLEOTIDE SEQUENCE</scope>
    <source>
        <strain evidence="2">MM415B02974</strain>
    </source>
</reference>
<dbReference type="PANTHER" id="PTHR34817:SF1">
    <property type="entry name" value="NUCLEOTIDYLTRANSFERASE"/>
    <property type="match status" value="1"/>
</dbReference>
<dbReference type="InterPro" id="IPR004042">
    <property type="entry name" value="Intein_endonuc_central"/>
</dbReference>
<dbReference type="Gene3D" id="3.10.28.10">
    <property type="entry name" value="Homing endonucleases"/>
    <property type="match status" value="1"/>
</dbReference>
<evidence type="ECO:0000313" key="2">
    <source>
        <dbReference type="EMBL" id="QJA87519.1"/>
    </source>
</evidence>
<dbReference type="AlphaFoldDB" id="A0A6M3KZJ4"/>
<dbReference type="GO" id="GO:0004519">
    <property type="term" value="F:endonuclease activity"/>
    <property type="evidence" value="ECO:0007669"/>
    <property type="project" value="InterPro"/>
</dbReference>
<dbReference type="PANTHER" id="PTHR34817">
    <property type="entry name" value="NUCLEOTIDYLTRANSFERASE"/>
    <property type="match status" value="1"/>
</dbReference>
<organism evidence="2">
    <name type="scientific">viral metagenome</name>
    <dbReference type="NCBI Taxonomy" id="1070528"/>
    <lineage>
        <taxon>unclassified sequences</taxon>
        <taxon>metagenomes</taxon>
        <taxon>organismal metagenomes</taxon>
    </lineage>
</organism>
<dbReference type="SUPFAM" id="SSF55608">
    <property type="entry name" value="Homing endonucleases"/>
    <property type="match status" value="1"/>
</dbReference>
<dbReference type="EMBL" id="MT142712">
    <property type="protein sequence ID" value="QJA87519.1"/>
    <property type="molecule type" value="Genomic_DNA"/>
</dbReference>